<dbReference type="InterPro" id="IPR018076">
    <property type="entry name" value="T2SS_GspF_dom"/>
</dbReference>
<feature type="transmembrane region" description="Helical" evidence="6">
    <location>
        <begin position="6"/>
        <end position="24"/>
    </location>
</feature>
<dbReference type="OrthoDB" id="9803381at2"/>
<name>A0A154BRM5_ANASB</name>
<dbReference type="Proteomes" id="UP000076268">
    <property type="component" value="Unassembled WGS sequence"/>
</dbReference>
<keyword evidence="4 6" id="KW-1133">Transmembrane helix</keyword>
<evidence type="ECO:0000259" key="7">
    <source>
        <dbReference type="Pfam" id="PF00482"/>
    </source>
</evidence>
<gene>
    <name evidence="8" type="ORF">AXX12_09705</name>
</gene>
<dbReference type="Gene3D" id="1.20.81.30">
    <property type="entry name" value="Type II secretion system (T2SS), domain F"/>
    <property type="match status" value="1"/>
</dbReference>
<comment type="caution">
    <text evidence="8">The sequence shown here is derived from an EMBL/GenBank/DDBJ whole genome shotgun (WGS) entry which is preliminary data.</text>
</comment>
<keyword evidence="5 6" id="KW-0472">Membrane</keyword>
<organism evidence="8 9">
    <name type="scientific">Anaerosporomusa subterranea</name>
    <dbReference type="NCBI Taxonomy" id="1794912"/>
    <lineage>
        <taxon>Bacteria</taxon>
        <taxon>Bacillati</taxon>
        <taxon>Bacillota</taxon>
        <taxon>Negativicutes</taxon>
        <taxon>Acetonemataceae</taxon>
        <taxon>Anaerosporomusa</taxon>
    </lineage>
</organism>
<dbReference type="AlphaFoldDB" id="A0A154BRM5"/>
<dbReference type="RefSeq" id="WP_066242567.1">
    <property type="nucleotide sequence ID" value="NZ_LSGP01000017.1"/>
</dbReference>
<evidence type="ECO:0000256" key="2">
    <source>
        <dbReference type="ARBA" id="ARBA00022475"/>
    </source>
</evidence>
<dbReference type="Pfam" id="PF00482">
    <property type="entry name" value="T2SSF"/>
    <property type="match status" value="1"/>
</dbReference>
<dbReference type="PANTHER" id="PTHR35007:SF1">
    <property type="entry name" value="PILUS ASSEMBLY PROTEIN"/>
    <property type="match status" value="1"/>
</dbReference>
<evidence type="ECO:0000256" key="1">
    <source>
        <dbReference type="ARBA" id="ARBA00004651"/>
    </source>
</evidence>
<keyword evidence="9" id="KW-1185">Reference proteome</keyword>
<evidence type="ECO:0000256" key="3">
    <source>
        <dbReference type="ARBA" id="ARBA00022692"/>
    </source>
</evidence>
<dbReference type="InterPro" id="IPR042094">
    <property type="entry name" value="T2SS_GspF_sf"/>
</dbReference>
<reference evidence="8 9" key="1">
    <citation type="submission" date="2016-02" db="EMBL/GenBank/DDBJ databases">
        <title>Anaerosporomusa subterraneum gen. nov., sp. nov., a spore-forming obligate anaerobe isolated from saprolite.</title>
        <authorList>
            <person name="Choi J.K."/>
            <person name="Shah M."/>
            <person name="Yee N."/>
        </authorList>
    </citation>
    <scope>NUCLEOTIDE SEQUENCE [LARGE SCALE GENOMIC DNA]</scope>
    <source>
        <strain evidence="8 9">RU4</strain>
    </source>
</reference>
<protein>
    <submittedName>
        <fullName evidence="8">Secretion system protein</fullName>
    </submittedName>
</protein>
<evidence type="ECO:0000256" key="5">
    <source>
        <dbReference type="ARBA" id="ARBA00023136"/>
    </source>
</evidence>
<comment type="subcellular location">
    <subcellularLocation>
        <location evidence="1">Cell membrane</location>
        <topology evidence="1">Multi-pass membrane protein</topology>
    </subcellularLocation>
</comment>
<feature type="domain" description="Type II secretion system protein GspF" evidence="7">
    <location>
        <begin position="159"/>
        <end position="280"/>
    </location>
</feature>
<accession>A0A154BRM5</accession>
<dbReference type="EMBL" id="LSGP01000017">
    <property type="protein sequence ID" value="KYZ76683.1"/>
    <property type="molecule type" value="Genomic_DNA"/>
</dbReference>
<dbReference type="GO" id="GO:0005886">
    <property type="term" value="C:plasma membrane"/>
    <property type="evidence" value="ECO:0007669"/>
    <property type="project" value="UniProtKB-SubCell"/>
</dbReference>
<sequence length="323" mass="35314">MLALIVGLVFCSVFAACMLLYQHLNKPRQEISQRLDLVAAQSEEAVYDSNSPTSGTSRAAWRSLIRHLGRHFESKQWSRLIEHKLIQAGLPLKGSEFLVICLGSGFFAGTLCLLLIGKVIVAILGFAVGFAVPLIVLRAIIGRRVKAFNNQLGDCLVLIANSLRTGYSFMQAIQMVASEMLPPISVEFARTLREMNLGVTTEEALNNLAKRINSDDLDLVLTAVMIQRQIGGNLAEILDNIAGTIRERQKIKGEIRTLTAQGRISGMVVGVLPIGLGLVIQVINPEYVRVLFTTDIGLFMVGGAVVSQIFGIFVIRKIVNIEV</sequence>
<feature type="transmembrane region" description="Helical" evidence="6">
    <location>
        <begin position="264"/>
        <end position="284"/>
    </location>
</feature>
<evidence type="ECO:0000256" key="4">
    <source>
        <dbReference type="ARBA" id="ARBA00022989"/>
    </source>
</evidence>
<proteinExistence type="predicted"/>
<dbReference type="PANTHER" id="PTHR35007">
    <property type="entry name" value="INTEGRAL MEMBRANE PROTEIN-RELATED"/>
    <property type="match status" value="1"/>
</dbReference>
<feature type="transmembrane region" description="Helical" evidence="6">
    <location>
        <begin position="122"/>
        <end position="141"/>
    </location>
</feature>
<evidence type="ECO:0000313" key="8">
    <source>
        <dbReference type="EMBL" id="KYZ76683.1"/>
    </source>
</evidence>
<feature type="transmembrane region" description="Helical" evidence="6">
    <location>
        <begin position="296"/>
        <end position="315"/>
    </location>
</feature>
<keyword evidence="2" id="KW-1003">Cell membrane</keyword>
<keyword evidence="3 6" id="KW-0812">Transmembrane</keyword>
<evidence type="ECO:0000256" key="6">
    <source>
        <dbReference type="SAM" id="Phobius"/>
    </source>
</evidence>
<feature type="transmembrane region" description="Helical" evidence="6">
    <location>
        <begin position="97"/>
        <end position="116"/>
    </location>
</feature>
<evidence type="ECO:0000313" key="9">
    <source>
        <dbReference type="Proteomes" id="UP000076268"/>
    </source>
</evidence>
<dbReference type="STRING" id="1794912.AXX12_09705"/>